<dbReference type="GO" id="GO:0004553">
    <property type="term" value="F:hydrolase activity, hydrolyzing O-glycosyl compounds"/>
    <property type="evidence" value="ECO:0007669"/>
    <property type="project" value="InterPro"/>
</dbReference>
<evidence type="ECO:0000256" key="2">
    <source>
        <dbReference type="ARBA" id="ARBA00023295"/>
    </source>
</evidence>
<gene>
    <name evidence="7" type="ORF">EI97DRAFT_436770</name>
</gene>
<keyword evidence="4" id="KW-0812">Transmembrane</keyword>
<dbReference type="InterPro" id="IPR000757">
    <property type="entry name" value="Beta-glucanase-like"/>
</dbReference>
<feature type="active site" description="Nucleophile" evidence="3">
    <location>
        <position position="165"/>
    </location>
</feature>
<dbReference type="CDD" id="cd00413">
    <property type="entry name" value="Glyco_hydrolase_16"/>
    <property type="match status" value="1"/>
</dbReference>
<feature type="active site" description="Proton donor" evidence="3">
    <location>
        <position position="169"/>
    </location>
</feature>
<dbReference type="GeneID" id="54552375"/>
<evidence type="ECO:0000256" key="1">
    <source>
        <dbReference type="ARBA" id="ARBA00022801"/>
    </source>
</evidence>
<dbReference type="GO" id="GO:0005975">
    <property type="term" value="P:carbohydrate metabolic process"/>
    <property type="evidence" value="ECO:0007669"/>
    <property type="project" value="InterPro"/>
</dbReference>
<keyword evidence="4" id="KW-0472">Membrane</keyword>
<dbReference type="SUPFAM" id="SSF49899">
    <property type="entry name" value="Concanavalin A-like lectins/glucanases"/>
    <property type="match status" value="1"/>
</dbReference>
<dbReference type="InterPro" id="IPR013320">
    <property type="entry name" value="ConA-like_dom_sf"/>
</dbReference>
<keyword evidence="4" id="KW-1133">Transmembrane helix</keyword>
<evidence type="ECO:0000256" key="4">
    <source>
        <dbReference type="SAM" id="Phobius"/>
    </source>
</evidence>
<dbReference type="Pfam" id="PF00722">
    <property type="entry name" value="Glyco_hydro_16"/>
    <property type="match status" value="1"/>
</dbReference>
<keyword evidence="5" id="KW-0732">Signal</keyword>
<dbReference type="PROSITE" id="PS51762">
    <property type="entry name" value="GH16_2"/>
    <property type="match status" value="1"/>
</dbReference>
<dbReference type="GO" id="GO:0030246">
    <property type="term" value="F:carbohydrate binding"/>
    <property type="evidence" value="ECO:0007669"/>
    <property type="project" value="UniProtKB-KW"/>
</dbReference>
<protein>
    <submittedName>
        <fullName evidence="7">Concanavalin A-like lectin/glucanase</fullName>
    </submittedName>
</protein>
<keyword evidence="7" id="KW-0430">Lectin</keyword>
<evidence type="ECO:0000256" key="5">
    <source>
        <dbReference type="SAM" id="SignalP"/>
    </source>
</evidence>
<dbReference type="PANTHER" id="PTHR38121:SF5">
    <property type="entry name" value="GH16 DOMAIN-CONTAINING PROTEIN"/>
    <property type="match status" value="1"/>
</dbReference>
<sequence length="373" mass="41453">MLRDAAATAACLLLGLSQLANAACECGYSVNKTSDSEFAVFTDLIENDFLHINTENLTEYGWQPQEYNVTAEAARGKFGKQMTVENSQTNPFKDANAWSGATDHSGDPGLQLWVRADHSNGLIGGAELAHLRNDSRYGSFRVGMKMSAVNGTCGAFYWYFDDSQEIDMEFLSKQFNDSQGAVNLVLQSPDSAKLLDASNTSTFRVAPLPFRPDEMYHEYRFDWMPDKVQFYVDGEFLWEMTEHVPVKPSRLFLNHWSNGDPHWSAGPPEKDTPMTVSYVKAYFNSTDEARAKVHTQNCPTFDPAKVCPIPAQKGAPDGANMETYFFSKDKTENKTPGQNLYKSGATSNLLGSSTTFITFLPLILALFSCAFSL</sequence>
<dbReference type="Gene3D" id="2.60.120.200">
    <property type="match status" value="1"/>
</dbReference>
<organism evidence="7 8">
    <name type="scientific">Westerdykella ornata</name>
    <dbReference type="NCBI Taxonomy" id="318751"/>
    <lineage>
        <taxon>Eukaryota</taxon>
        <taxon>Fungi</taxon>
        <taxon>Dikarya</taxon>
        <taxon>Ascomycota</taxon>
        <taxon>Pezizomycotina</taxon>
        <taxon>Dothideomycetes</taxon>
        <taxon>Pleosporomycetidae</taxon>
        <taxon>Pleosporales</taxon>
        <taxon>Sporormiaceae</taxon>
        <taxon>Westerdykella</taxon>
    </lineage>
</organism>
<dbReference type="RefSeq" id="XP_033650230.1">
    <property type="nucleotide sequence ID" value="XM_033799200.1"/>
</dbReference>
<keyword evidence="2" id="KW-0326">Glycosidase</keyword>
<feature type="domain" description="GH16" evidence="6">
    <location>
        <begin position="58"/>
        <end position="287"/>
    </location>
</feature>
<dbReference type="AlphaFoldDB" id="A0A6A6J805"/>
<feature type="chain" id="PRO_5025460813" evidence="5">
    <location>
        <begin position="23"/>
        <end position="373"/>
    </location>
</feature>
<evidence type="ECO:0000313" key="7">
    <source>
        <dbReference type="EMBL" id="KAF2272691.1"/>
    </source>
</evidence>
<dbReference type="EMBL" id="ML986518">
    <property type="protein sequence ID" value="KAF2272691.1"/>
    <property type="molecule type" value="Genomic_DNA"/>
</dbReference>
<dbReference type="PRINTS" id="PR00737">
    <property type="entry name" value="GLHYDRLASE16"/>
</dbReference>
<dbReference type="PANTHER" id="PTHR38121">
    <property type="entry name" value="GH16 DOMAIN-CONTAINING PROTEIN"/>
    <property type="match status" value="1"/>
</dbReference>
<dbReference type="Proteomes" id="UP000800097">
    <property type="component" value="Unassembled WGS sequence"/>
</dbReference>
<keyword evidence="1" id="KW-0378">Hydrolase</keyword>
<accession>A0A6A6J805</accession>
<reference evidence="7" key="1">
    <citation type="journal article" date="2020" name="Stud. Mycol.">
        <title>101 Dothideomycetes genomes: a test case for predicting lifestyles and emergence of pathogens.</title>
        <authorList>
            <person name="Haridas S."/>
            <person name="Albert R."/>
            <person name="Binder M."/>
            <person name="Bloem J."/>
            <person name="Labutti K."/>
            <person name="Salamov A."/>
            <person name="Andreopoulos B."/>
            <person name="Baker S."/>
            <person name="Barry K."/>
            <person name="Bills G."/>
            <person name="Bluhm B."/>
            <person name="Cannon C."/>
            <person name="Castanera R."/>
            <person name="Culley D."/>
            <person name="Daum C."/>
            <person name="Ezra D."/>
            <person name="Gonzalez J."/>
            <person name="Henrissat B."/>
            <person name="Kuo A."/>
            <person name="Liang C."/>
            <person name="Lipzen A."/>
            <person name="Lutzoni F."/>
            <person name="Magnuson J."/>
            <person name="Mondo S."/>
            <person name="Nolan M."/>
            <person name="Ohm R."/>
            <person name="Pangilinan J."/>
            <person name="Park H.-J."/>
            <person name="Ramirez L."/>
            <person name="Alfaro M."/>
            <person name="Sun H."/>
            <person name="Tritt A."/>
            <person name="Yoshinaga Y."/>
            <person name="Zwiers L.-H."/>
            <person name="Turgeon B."/>
            <person name="Goodwin S."/>
            <person name="Spatafora J."/>
            <person name="Crous P."/>
            <person name="Grigoriev I."/>
        </authorList>
    </citation>
    <scope>NUCLEOTIDE SEQUENCE</scope>
    <source>
        <strain evidence="7">CBS 379.55</strain>
    </source>
</reference>
<evidence type="ECO:0000256" key="3">
    <source>
        <dbReference type="PIRSR" id="PIRSR608264-1"/>
    </source>
</evidence>
<dbReference type="InterPro" id="IPR008264">
    <property type="entry name" value="Beta_glucanase"/>
</dbReference>
<feature type="signal peptide" evidence="5">
    <location>
        <begin position="1"/>
        <end position="22"/>
    </location>
</feature>
<evidence type="ECO:0000313" key="8">
    <source>
        <dbReference type="Proteomes" id="UP000800097"/>
    </source>
</evidence>
<dbReference type="OrthoDB" id="25131at2759"/>
<proteinExistence type="predicted"/>
<name>A0A6A6J805_WESOR</name>
<keyword evidence="8" id="KW-1185">Reference proteome</keyword>
<evidence type="ECO:0000259" key="6">
    <source>
        <dbReference type="PROSITE" id="PS51762"/>
    </source>
</evidence>
<feature type="transmembrane region" description="Helical" evidence="4">
    <location>
        <begin position="349"/>
        <end position="371"/>
    </location>
</feature>